<dbReference type="Gene3D" id="3.40.640.10">
    <property type="entry name" value="Type I PLP-dependent aspartate aminotransferase-like (Major domain)"/>
    <property type="match status" value="1"/>
</dbReference>
<evidence type="ECO:0000256" key="2">
    <source>
        <dbReference type="ARBA" id="ARBA00005011"/>
    </source>
</evidence>
<evidence type="ECO:0000256" key="1">
    <source>
        <dbReference type="ARBA" id="ARBA00001933"/>
    </source>
</evidence>
<keyword evidence="8 12" id="KW-0808">Transferase</keyword>
<evidence type="ECO:0000256" key="12">
    <source>
        <dbReference type="HAMAP-Rule" id="MF_01023"/>
    </source>
</evidence>
<dbReference type="UniPathway" id="UPA00031">
    <property type="reaction ID" value="UER00012"/>
</dbReference>
<dbReference type="InterPro" id="IPR015424">
    <property type="entry name" value="PyrdxlP-dep_Trfase"/>
</dbReference>
<protein>
    <recommendedName>
        <fullName evidence="12">Histidinol-phosphate aminotransferase</fullName>
        <ecNumber evidence="12">2.6.1.9</ecNumber>
    </recommendedName>
    <alternativeName>
        <fullName evidence="12">Imidazole acetol-phosphate transaminase</fullName>
    </alternativeName>
</protein>
<evidence type="ECO:0000256" key="11">
    <source>
        <dbReference type="ARBA" id="ARBA00047481"/>
    </source>
</evidence>
<comment type="subunit">
    <text evidence="5 12">Homodimer.</text>
</comment>
<organism evidence="14 15">
    <name type="scientific">Tenuifilum thalassicum</name>
    <dbReference type="NCBI Taxonomy" id="2590900"/>
    <lineage>
        <taxon>Bacteria</taxon>
        <taxon>Pseudomonadati</taxon>
        <taxon>Bacteroidota</taxon>
        <taxon>Bacteroidia</taxon>
        <taxon>Bacteroidales</taxon>
        <taxon>Tenuifilaceae</taxon>
        <taxon>Tenuifilum</taxon>
    </lineage>
</organism>
<dbReference type="GO" id="GO:0000105">
    <property type="term" value="P:L-histidine biosynthetic process"/>
    <property type="evidence" value="ECO:0007669"/>
    <property type="project" value="UniProtKB-UniRule"/>
</dbReference>
<keyword evidence="15" id="KW-1185">Reference proteome</keyword>
<keyword evidence="10 12" id="KW-0368">Histidine biosynthesis</keyword>
<evidence type="ECO:0000256" key="5">
    <source>
        <dbReference type="ARBA" id="ARBA00011738"/>
    </source>
</evidence>
<evidence type="ECO:0000256" key="6">
    <source>
        <dbReference type="ARBA" id="ARBA00022576"/>
    </source>
</evidence>
<evidence type="ECO:0000259" key="13">
    <source>
        <dbReference type="Pfam" id="PF00155"/>
    </source>
</evidence>
<evidence type="ECO:0000313" key="15">
    <source>
        <dbReference type="Proteomes" id="UP000500961"/>
    </source>
</evidence>
<dbReference type="InterPro" id="IPR015422">
    <property type="entry name" value="PyrdxlP-dep_Trfase_small"/>
</dbReference>
<evidence type="ECO:0000256" key="7">
    <source>
        <dbReference type="ARBA" id="ARBA00022605"/>
    </source>
</evidence>
<dbReference type="GO" id="GO:0004400">
    <property type="term" value="F:histidinol-phosphate transaminase activity"/>
    <property type="evidence" value="ECO:0007669"/>
    <property type="project" value="UniProtKB-UniRule"/>
</dbReference>
<evidence type="ECO:0000256" key="3">
    <source>
        <dbReference type="ARBA" id="ARBA00005189"/>
    </source>
</evidence>
<feature type="domain" description="Aminotransferase class I/classII large" evidence="13">
    <location>
        <begin position="42"/>
        <end position="344"/>
    </location>
</feature>
<dbReference type="PANTHER" id="PTHR42885:SF2">
    <property type="entry name" value="HISTIDINOL-PHOSPHATE AMINOTRANSFERASE"/>
    <property type="match status" value="1"/>
</dbReference>
<comment type="pathway">
    <text evidence="3">Lipid metabolism.</text>
</comment>
<dbReference type="AlphaFoldDB" id="A0A7D3XFP5"/>
<dbReference type="CDD" id="cd00609">
    <property type="entry name" value="AAT_like"/>
    <property type="match status" value="1"/>
</dbReference>
<dbReference type="InterPro" id="IPR001917">
    <property type="entry name" value="Aminotrans_II_pyridoxalP_BS"/>
</dbReference>
<dbReference type="KEGG" id="ttz:FHG85_07150"/>
<dbReference type="InterPro" id="IPR004839">
    <property type="entry name" value="Aminotransferase_I/II_large"/>
</dbReference>
<dbReference type="InterPro" id="IPR005861">
    <property type="entry name" value="HisP_aminotrans"/>
</dbReference>
<keyword evidence="6 12" id="KW-0032">Aminotransferase</keyword>
<comment type="similarity">
    <text evidence="4 12">Belongs to the class-II pyridoxal-phosphate-dependent aminotransferase family. Histidinol-phosphate aminotransferase subfamily.</text>
</comment>
<evidence type="ECO:0000313" key="14">
    <source>
        <dbReference type="EMBL" id="QKG81232.1"/>
    </source>
</evidence>
<evidence type="ECO:0000256" key="10">
    <source>
        <dbReference type="ARBA" id="ARBA00023102"/>
    </source>
</evidence>
<dbReference type="Pfam" id="PF00155">
    <property type="entry name" value="Aminotran_1_2"/>
    <property type="match status" value="1"/>
</dbReference>
<dbReference type="GO" id="GO:0030170">
    <property type="term" value="F:pyridoxal phosphate binding"/>
    <property type="evidence" value="ECO:0007669"/>
    <property type="project" value="InterPro"/>
</dbReference>
<dbReference type="Gene3D" id="3.90.1150.10">
    <property type="entry name" value="Aspartate Aminotransferase, domain 1"/>
    <property type="match status" value="1"/>
</dbReference>
<dbReference type="EC" id="2.6.1.9" evidence="12"/>
<dbReference type="Proteomes" id="UP000500961">
    <property type="component" value="Chromosome"/>
</dbReference>
<dbReference type="PROSITE" id="PS00599">
    <property type="entry name" value="AA_TRANSFER_CLASS_2"/>
    <property type="match status" value="1"/>
</dbReference>
<comment type="catalytic activity">
    <reaction evidence="11 12">
        <text>L-histidinol phosphate + 2-oxoglutarate = 3-(imidazol-4-yl)-2-oxopropyl phosphate + L-glutamate</text>
        <dbReference type="Rhea" id="RHEA:23744"/>
        <dbReference type="ChEBI" id="CHEBI:16810"/>
        <dbReference type="ChEBI" id="CHEBI:29985"/>
        <dbReference type="ChEBI" id="CHEBI:57766"/>
        <dbReference type="ChEBI" id="CHEBI:57980"/>
        <dbReference type="EC" id="2.6.1.9"/>
    </reaction>
</comment>
<proteinExistence type="inferred from homology"/>
<dbReference type="InterPro" id="IPR015421">
    <property type="entry name" value="PyrdxlP-dep_Trfase_major"/>
</dbReference>
<name>A0A7D3XFP5_9BACT</name>
<dbReference type="PANTHER" id="PTHR42885">
    <property type="entry name" value="HISTIDINOL-PHOSPHATE AMINOTRANSFERASE-RELATED"/>
    <property type="match status" value="1"/>
</dbReference>
<comment type="cofactor">
    <cofactor evidence="1 12">
        <name>pyridoxal 5'-phosphate</name>
        <dbReference type="ChEBI" id="CHEBI:597326"/>
    </cofactor>
</comment>
<sequence length="349" mass="39361">MENVTSLVRPNIASLKPYSSARSEFTGENKILLDANENPFELWEMEKINRYPDPLQTNVKQIIAQIKGIKPEQLFIGNGSDEAVDLIIRCFCEPASDRIAIFEPTYGMYSVCATINNIGVEKYLLKDDFCIDADSFLNRVTKDVKVVFICNPNNPTGNSQKFGVIEQILSEINGLVVVDEAYIDFCSDKSVVSLVNRYPNLIVLQTFSKAWGLAGARIGLAIANRQIISILNRVKFPYNIGKPSLQILKNSLSNKALMEKFIAQITGERQNLYEQLKQFSFITMVYPSEANFLLVKTTNAQKIYTYLLDKNIVVRNRSHEPLCSNCLRITVGTPAENQILIETLKKLNL</sequence>
<dbReference type="SUPFAM" id="SSF53383">
    <property type="entry name" value="PLP-dependent transferases"/>
    <property type="match status" value="1"/>
</dbReference>
<keyword evidence="9 12" id="KW-0663">Pyridoxal phosphate</keyword>
<evidence type="ECO:0000256" key="8">
    <source>
        <dbReference type="ARBA" id="ARBA00022679"/>
    </source>
</evidence>
<evidence type="ECO:0000256" key="9">
    <source>
        <dbReference type="ARBA" id="ARBA00022898"/>
    </source>
</evidence>
<keyword evidence="7 12" id="KW-0028">Amino-acid biosynthesis</keyword>
<dbReference type="EMBL" id="CP041345">
    <property type="protein sequence ID" value="QKG81232.1"/>
    <property type="molecule type" value="Genomic_DNA"/>
</dbReference>
<gene>
    <name evidence="12 14" type="primary">hisC</name>
    <name evidence="14" type="ORF">FHG85_07150</name>
</gene>
<accession>A0A7D3XFP5</accession>
<feature type="modified residue" description="N6-(pyridoxal phosphate)lysine" evidence="12">
    <location>
        <position position="209"/>
    </location>
</feature>
<evidence type="ECO:0000256" key="4">
    <source>
        <dbReference type="ARBA" id="ARBA00007970"/>
    </source>
</evidence>
<reference evidence="14 15" key="1">
    <citation type="submission" date="2019-07" db="EMBL/GenBank/DDBJ databases">
        <title>Thalassofilum flectens gen. nov., sp. nov., a novel moderate thermophilic anaerobe from a shallow sea hot spring in Kunashir Island (Russia), representing a new family in the order Bacteroidales, and proposal of Thalassofilacea fam. nov.</title>
        <authorList>
            <person name="Kochetkova T.V."/>
            <person name="Podosokorskaya O.A."/>
            <person name="Novikov A."/>
            <person name="Elcheninov A.G."/>
            <person name="Toshchakov S.V."/>
            <person name="Kublanov I.V."/>
        </authorList>
    </citation>
    <scope>NUCLEOTIDE SEQUENCE [LARGE SCALE GENOMIC DNA]</scope>
    <source>
        <strain evidence="14 15">38-H</strain>
    </source>
</reference>
<comment type="pathway">
    <text evidence="2 12">Amino-acid biosynthesis; L-histidine biosynthesis; L-histidine from 5-phospho-alpha-D-ribose 1-diphosphate: step 7/9.</text>
</comment>
<dbReference type="HAMAP" id="MF_01023">
    <property type="entry name" value="HisC_aminotrans_2"/>
    <property type="match status" value="1"/>
</dbReference>
<dbReference type="NCBIfam" id="TIGR01141">
    <property type="entry name" value="hisC"/>
    <property type="match status" value="1"/>
</dbReference>